<dbReference type="InterPro" id="IPR045151">
    <property type="entry name" value="DCAF8"/>
</dbReference>
<dbReference type="PANTHER" id="PTHR15574">
    <property type="entry name" value="WD REPEAT DOMAIN-CONTAINING FAMILY"/>
    <property type="match status" value="1"/>
</dbReference>
<dbReference type="Pfam" id="PF00400">
    <property type="entry name" value="WD40"/>
    <property type="match status" value="4"/>
</dbReference>
<evidence type="ECO:0000256" key="2">
    <source>
        <dbReference type="ARBA" id="ARBA00022737"/>
    </source>
</evidence>
<dbReference type="EMBL" id="SEYY01000712">
    <property type="protein sequence ID" value="KAB7506644.1"/>
    <property type="molecule type" value="Genomic_DNA"/>
</dbReference>
<dbReference type="Proteomes" id="UP000326759">
    <property type="component" value="Unassembled WGS sequence"/>
</dbReference>
<dbReference type="Gene3D" id="1.25.40.10">
    <property type="entry name" value="Tetratricopeptide repeat domain"/>
    <property type="match status" value="1"/>
</dbReference>
<evidence type="ECO:0000256" key="4">
    <source>
        <dbReference type="SAM" id="MobiDB-lite"/>
    </source>
</evidence>
<dbReference type="PANTHER" id="PTHR15574:SF40">
    <property type="entry name" value="WD AND TETRATRICOPEPTIDE REPEATS PROTEIN 1"/>
    <property type="match status" value="1"/>
</dbReference>
<dbReference type="PROSITE" id="PS50082">
    <property type="entry name" value="WD_REPEATS_2"/>
    <property type="match status" value="3"/>
</dbReference>
<dbReference type="InterPro" id="IPR015943">
    <property type="entry name" value="WD40/YVTN_repeat-like_dom_sf"/>
</dbReference>
<dbReference type="GO" id="GO:0005737">
    <property type="term" value="C:cytoplasm"/>
    <property type="evidence" value="ECO:0007669"/>
    <property type="project" value="TreeGrafter"/>
</dbReference>
<reference evidence="5 6" key="1">
    <citation type="journal article" date="2019" name="PLoS Biol.">
        <title>Sex chromosomes control vertical transmission of feminizing Wolbachia symbionts in an isopod.</title>
        <authorList>
            <person name="Becking T."/>
            <person name="Chebbi M.A."/>
            <person name="Giraud I."/>
            <person name="Moumen B."/>
            <person name="Laverre T."/>
            <person name="Caubet Y."/>
            <person name="Peccoud J."/>
            <person name="Gilbert C."/>
            <person name="Cordaux R."/>
        </authorList>
    </citation>
    <scope>NUCLEOTIDE SEQUENCE [LARGE SCALE GENOMIC DNA]</scope>
    <source>
        <strain evidence="5">ANa2</strain>
        <tissue evidence="5">Whole body excluding digestive tract and cuticle</tissue>
    </source>
</reference>
<evidence type="ECO:0000256" key="1">
    <source>
        <dbReference type="ARBA" id="ARBA00022574"/>
    </source>
</evidence>
<feature type="repeat" description="WD" evidence="3">
    <location>
        <begin position="68"/>
        <end position="109"/>
    </location>
</feature>
<comment type="caution">
    <text evidence="5">The sequence shown here is derived from an EMBL/GenBank/DDBJ whole genome shotgun (WGS) entry which is preliminary data.</text>
</comment>
<dbReference type="InterPro" id="IPR011990">
    <property type="entry name" value="TPR-like_helical_dom_sf"/>
</dbReference>
<dbReference type="AlphaFoldDB" id="A0A5N5TKE2"/>
<protein>
    <submittedName>
        <fullName evidence="5">WD and tetratricopeptide repeats protein 1</fullName>
    </submittedName>
</protein>
<feature type="region of interest" description="Disordered" evidence="4">
    <location>
        <begin position="1"/>
        <end position="22"/>
    </location>
</feature>
<dbReference type="GO" id="GO:0080008">
    <property type="term" value="C:Cul4-RING E3 ubiquitin ligase complex"/>
    <property type="evidence" value="ECO:0007669"/>
    <property type="project" value="TreeGrafter"/>
</dbReference>
<dbReference type="InterPro" id="IPR019775">
    <property type="entry name" value="WD40_repeat_CS"/>
</dbReference>
<accession>A0A5N5TKE2</accession>
<organism evidence="5 6">
    <name type="scientific">Armadillidium nasatum</name>
    <dbReference type="NCBI Taxonomy" id="96803"/>
    <lineage>
        <taxon>Eukaryota</taxon>
        <taxon>Metazoa</taxon>
        <taxon>Ecdysozoa</taxon>
        <taxon>Arthropoda</taxon>
        <taxon>Crustacea</taxon>
        <taxon>Multicrustacea</taxon>
        <taxon>Malacostraca</taxon>
        <taxon>Eumalacostraca</taxon>
        <taxon>Peracarida</taxon>
        <taxon>Isopoda</taxon>
        <taxon>Oniscidea</taxon>
        <taxon>Crinocheta</taxon>
        <taxon>Armadillidiidae</taxon>
        <taxon>Armadillidium</taxon>
    </lineage>
</organism>
<dbReference type="PROSITE" id="PS50294">
    <property type="entry name" value="WD_REPEATS_REGION"/>
    <property type="match status" value="1"/>
</dbReference>
<gene>
    <name evidence="5" type="primary">WDTC1</name>
    <name evidence="5" type="ORF">Anas_00674</name>
</gene>
<evidence type="ECO:0000256" key="3">
    <source>
        <dbReference type="PROSITE-ProRule" id="PRU00221"/>
    </source>
</evidence>
<feature type="compositionally biased region" description="Basic and acidic residues" evidence="4">
    <location>
        <begin position="1"/>
        <end position="11"/>
    </location>
</feature>
<keyword evidence="1 3" id="KW-0853">WD repeat</keyword>
<dbReference type="OrthoDB" id="4869960at2759"/>
<dbReference type="SUPFAM" id="SSF48452">
    <property type="entry name" value="TPR-like"/>
    <property type="match status" value="1"/>
</dbReference>
<dbReference type="SUPFAM" id="SSF50978">
    <property type="entry name" value="WD40 repeat-like"/>
    <property type="match status" value="1"/>
</dbReference>
<dbReference type="GO" id="GO:0045717">
    <property type="term" value="P:negative regulation of fatty acid biosynthetic process"/>
    <property type="evidence" value="ECO:0007669"/>
    <property type="project" value="TreeGrafter"/>
</dbReference>
<name>A0A5N5TKE2_9CRUS</name>
<dbReference type="InterPro" id="IPR001680">
    <property type="entry name" value="WD40_rpt"/>
</dbReference>
<evidence type="ECO:0000313" key="5">
    <source>
        <dbReference type="EMBL" id="KAB7506644.1"/>
    </source>
</evidence>
<feature type="repeat" description="WD" evidence="3">
    <location>
        <begin position="564"/>
        <end position="587"/>
    </location>
</feature>
<evidence type="ECO:0000313" key="6">
    <source>
        <dbReference type="Proteomes" id="UP000326759"/>
    </source>
</evidence>
<sequence length="692" mass="77827">MNAENGPREHLSNSPGVSLHRTRKRKKYENFIHLLRNRELQEKDWRIFSKKTQISPSAIERLGVIDELQGHCGCVNCIEFNESGDLLLSGSDDFKIILWNVHRKKLLRSLSTGHRGNIFSVKFLPHTNDNLIVSGAGDHRLEVREISSGEATQVCTCHSERVKRIATVSSSPSLFFSASEDGTIMQFDTRTKHSCTSQPNNILINLKQHAGRFAECKCVTVHPLRPELIAVGASDPYIRVYDRRMINLTSIQYPPGASVRSSWDRWNYATSKLDSSIDNIPPWLCSVLCTRKYRSLATTYLSYDADGTHLLANLGGDHIYLFDTLNAKVPKEYTKPLRTAYLVAQPNGVCNIVDPTNGYSSQSLFCQEETGGNTYSPLDEIPPEVEALRLKAHDAFNKQEYTTALELYNSAIQCYDNIAVLYSARAATDGDIYAALRDCNKAIDLDPDHVKAKFRQVKCLELLGRNEESHQCLFDLIDEYPQIELSGSWLKLRDKVSNPATNNHNNTEGSDSEREDEGFIAPSITDKEKLWRENAKDYEKVFCGHCNTTTDIKEAVFIGRNCDLIAAGSDDGNLFIWDRKTTNLVRVIEADKSIVNCVQSHPSVCMLATSGIETVVKLWGPVGKEEDIDHTSSEKVLKITHENQQRMSTDPMEMMFLQMGDIMDGGHIFARRRGDVGHDFEGPHLSGQCRQA</sequence>
<dbReference type="InterPro" id="IPR036322">
    <property type="entry name" value="WD40_repeat_dom_sf"/>
</dbReference>
<dbReference type="PROSITE" id="PS00678">
    <property type="entry name" value="WD_REPEATS_1"/>
    <property type="match status" value="1"/>
</dbReference>
<keyword evidence="6" id="KW-1185">Reference proteome</keyword>
<keyword evidence="2" id="KW-0677">Repeat</keyword>
<feature type="repeat" description="WD" evidence="3">
    <location>
        <begin position="111"/>
        <end position="154"/>
    </location>
</feature>
<dbReference type="Gene3D" id="2.130.10.10">
    <property type="entry name" value="YVTN repeat-like/Quinoprotein amine dehydrogenase"/>
    <property type="match status" value="2"/>
</dbReference>
<dbReference type="SMART" id="SM00320">
    <property type="entry name" value="WD40"/>
    <property type="match status" value="7"/>
</dbReference>
<proteinExistence type="predicted"/>